<dbReference type="EMBL" id="QSFV01000050">
    <property type="protein sequence ID" value="RHA76432.1"/>
    <property type="molecule type" value="Genomic_DNA"/>
</dbReference>
<protein>
    <submittedName>
        <fullName evidence="2">Uncharacterized protein</fullName>
    </submittedName>
</protein>
<sequence>MTKQLTDENNLKQIRKIEILKKRKRRLEKALIRKYKEQKLANSKLENQRLKSQNSLNFNARKGVACRKTANIIKNETMITRIEKRLSNLKG</sequence>
<reference evidence="4 5" key="1">
    <citation type="submission" date="2018-08" db="EMBL/GenBank/DDBJ databases">
        <title>A genome reference for cultivated species of the human gut microbiota.</title>
        <authorList>
            <person name="Zou Y."/>
            <person name="Xue W."/>
            <person name="Luo G."/>
        </authorList>
    </citation>
    <scope>NUCLEOTIDE SEQUENCE [LARGE SCALE GENOMIC DNA]</scope>
    <source>
        <strain evidence="3 5">AM23-22</strain>
        <strain evidence="2 4">AM42-30</strain>
    </source>
</reference>
<dbReference type="RefSeq" id="WP_117900710.1">
    <property type="nucleotide sequence ID" value="NZ_CATWJF010000014.1"/>
</dbReference>
<dbReference type="AlphaFoldDB" id="A0A413T0W6"/>
<evidence type="ECO:0000313" key="5">
    <source>
        <dbReference type="Proteomes" id="UP000286186"/>
    </source>
</evidence>
<keyword evidence="1" id="KW-0175">Coiled coil</keyword>
<gene>
    <name evidence="3" type="ORF">DW652_06250</name>
    <name evidence="2" type="ORF">DW918_10515</name>
</gene>
<accession>A0A413T0W6</accession>
<evidence type="ECO:0000256" key="1">
    <source>
        <dbReference type="SAM" id="Coils"/>
    </source>
</evidence>
<evidence type="ECO:0000313" key="2">
    <source>
        <dbReference type="EMBL" id="RHA76432.1"/>
    </source>
</evidence>
<dbReference type="Proteomes" id="UP000286186">
    <property type="component" value="Unassembled WGS sequence"/>
</dbReference>
<dbReference type="Proteomes" id="UP000285740">
    <property type="component" value="Unassembled WGS sequence"/>
</dbReference>
<comment type="caution">
    <text evidence="2">The sequence shown here is derived from an EMBL/GenBank/DDBJ whole genome shotgun (WGS) entry which is preliminary data.</text>
</comment>
<evidence type="ECO:0000313" key="3">
    <source>
        <dbReference type="EMBL" id="RHF88835.1"/>
    </source>
</evidence>
<feature type="coiled-coil region" evidence="1">
    <location>
        <begin position="10"/>
        <end position="53"/>
    </location>
</feature>
<proteinExistence type="predicted"/>
<organism evidence="2 4">
    <name type="scientific">Eubacterium ventriosum</name>
    <dbReference type="NCBI Taxonomy" id="39496"/>
    <lineage>
        <taxon>Bacteria</taxon>
        <taxon>Bacillati</taxon>
        <taxon>Bacillota</taxon>
        <taxon>Clostridia</taxon>
        <taxon>Eubacteriales</taxon>
        <taxon>Eubacteriaceae</taxon>
        <taxon>Eubacterium</taxon>
    </lineage>
</organism>
<evidence type="ECO:0000313" key="4">
    <source>
        <dbReference type="Proteomes" id="UP000285740"/>
    </source>
</evidence>
<dbReference type="EMBL" id="QRHR01000005">
    <property type="protein sequence ID" value="RHF88835.1"/>
    <property type="molecule type" value="Genomic_DNA"/>
</dbReference>
<name>A0A413T0W6_9FIRM</name>